<dbReference type="AlphaFoldDB" id="A0A6P6GLQ6"/>
<evidence type="ECO:0000313" key="5">
    <source>
        <dbReference type="RefSeq" id="XP_024935021.3"/>
    </source>
</evidence>
<feature type="domain" description="NAD-dependent epimerase/dehydratase" evidence="3">
    <location>
        <begin position="10"/>
        <end position="146"/>
    </location>
</feature>
<keyword evidence="1" id="KW-0521">NADP</keyword>
<dbReference type="PANTHER" id="PTHR10366:SF809">
    <property type="entry name" value="ANTHOCYANIDIN REDUCTASE"/>
    <property type="match status" value="1"/>
</dbReference>
<reference evidence="5 6" key="1">
    <citation type="submission" date="2025-05" db="UniProtKB">
        <authorList>
            <consortium name="RefSeq"/>
        </authorList>
    </citation>
    <scope>IDENTIFICATION</scope>
    <source>
        <tissue evidence="5 6">Seedling</tissue>
    </source>
</reference>
<dbReference type="CDD" id="cd08958">
    <property type="entry name" value="FR_SDR_e"/>
    <property type="match status" value="1"/>
</dbReference>
<evidence type="ECO:0000313" key="6">
    <source>
        <dbReference type="RefSeq" id="XP_024935022.3"/>
    </source>
</evidence>
<evidence type="ECO:0000313" key="4">
    <source>
        <dbReference type="Proteomes" id="UP001652623"/>
    </source>
</evidence>
<keyword evidence="4" id="KW-1185">Reference proteome</keyword>
<dbReference type="GeneID" id="107430002"/>
<dbReference type="Gene3D" id="3.40.50.720">
    <property type="entry name" value="NAD(P)-binding Rossmann-like Domain"/>
    <property type="match status" value="1"/>
</dbReference>
<protein>
    <submittedName>
        <fullName evidence="5 6">NADPH HC-toxin reductase 1 isoform X1</fullName>
    </submittedName>
</protein>
<accession>A0A6P6GLQ6</accession>
<dbReference type="Pfam" id="PF01370">
    <property type="entry name" value="Epimerase"/>
    <property type="match status" value="1"/>
</dbReference>
<dbReference type="GO" id="GO:0016616">
    <property type="term" value="F:oxidoreductase activity, acting on the CH-OH group of donors, NAD or NADP as acceptor"/>
    <property type="evidence" value="ECO:0007669"/>
    <property type="project" value="TreeGrafter"/>
</dbReference>
<dbReference type="PANTHER" id="PTHR10366">
    <property type="entry name" value="NAD DEPENDENT EPIMERASE/DEHYDRATASE"/>
    <property type="match status" value="1"/>
</dbReference>
<evidence type="ECO:0000256" key="1">
    <source>
        <dbReference type="ARBA" id="ARBA00022857"/>
    </source>
</evidence>
<gene>
    <name evidence="5 6" type="primary">LOC107430002</name>
</gene>
<dbReference type="RefSeq" id="XP_024935022.3">
    <property type="nucleotide sequence ID" value="XM_025079254.3"/>
</dbReference>
<sequence length="359" mass="40013">MEKTKENHRVCVTGASGFIGSWLVKRLLEKGHAVHATLRNLEDESKVGLLKSLPHADTKLSLFQADIYNPVDFDPAIKGCEFVFHVATPMLHNSQSSLILKNLQYKDTAEAAIAGVRSIADSCIRSQTVKRLIYTASCMSASPVTDDGVGTKSCVDESCWTPLNVSFTYLNDFLLESDGIVFWMFMKGYTRSKTLAEKETLSYNEVDNGKLEVVTIPCGVVGGDQTLLPYLNSTVETLLSQLSGNLSGYNSLKCVQEITGSIPLVHLEDVCEAHIFCMEQPSLRGRYFCSVVNPTLKEIALYVQENYPEYKIAEEFRGGAEKGIVHDFTKLTNMGFVYKYRMEKILDDCIRYGKRFGAL</sequence>
<dbReference type="Proteomes" id="UP001652623">
    <property type="component" value="Chromosome 6"/>
</dbReference>
<keyword evidence="2" id="KW-0560">Oxidoreductase</keyword>
<dbReference type="InterPro" id="IPR050425">
    <property type="entry name" value="NAD(P)_dehydrat-like"/>
</dbReference>
<organism evidence="4 6">
    <name type="scientific">Ziziphus jujuba</name>
    <name type="common">Chinese jujube</name>
    <name type="synonym">Ziziphus sativa</name>
    <dbReference type="NCBI Taxonomy" id="326968"/>
    <lineage>
        <taxon>Eukaryota</taxon>
        <taxon>Viridiplantae</taxon>
        <taxon>Streptophyta</taxon>
        <taxon>Embryophyta</taxon>
        <taxon>Tracheophyta</taxon>
        <taxon>Spermatophyta</taxon>
        <taxon>Magnoliopsida</taxon>
        <taxon>eudicotyledons</taxon>
        <taxon>Gunneridae</taxon>
        <taxon>Pentapetalae</taxon>
        <taxon>rosids</taxon>
        <taxon>fabids</taxon>
        <taxon>Rosales</taxon>
        <taxon>Rhamnaceae</taxon>
        <taxon>Paliureae</taxon>
        <taxon>Ziziphus</taxon>
    </lineage>
</organism>
<dbReference type="RefSeq" id="XP_024935021.3">
    <property type="nucleotide sequence ID" value="XM_025079253.3"/>
</dbReference>
<evidence type="ECO:0000256" key="2">
    <source>
        <dbReference type="ARBA" id="ARBA00023002"/>
    </source>
</evidence>
<proteinExistence type="predicted"/>
<dbReference type="InterPro" id="IPR036291">
    <property type="entry name" value="NAD(P)-bd_dom_sf"/>
</dbReference>
<dbReference type="InterPro" id="IPR001509">
    <property type="entry name" value="Epimerase_deHydtase"/>
</dbReference>
<evidence type="ECO:0000259" key="3">
    <source>
        <dbReference type="Pfam" id="PF01370"/>
    </source>
</evidence>
<dbReference type="SUPFAM" id="SSF51735">
    <property type="entry name" value="NAD(P)-binding Rossmann-fold domains"/>
    <property type="match status" value="1"/>
</dbReference>
<name>A0A6P6GLQ6_ZIZJJ</name>